<name>A0ABR8YX49_9CLOT</name>
<organism evidence="2 3">
    <name type="scientific">Clostridium faecium</name>
    <dbReference type="NCBI Taxonomy" id="2762223"/>
    <lineage>
        <taxon>Bacteria</taxon>
        <taxon>Bacillati</taxon>
        <taxon>Bacillota</taxon>
        <taxon>Clostridia</taxon>
        <taxon>Eubacteriales</taxon>
        <taxon>Clostridiaceae</taxon>
        <taxon>Clostridium</taxon>
    </lineage>
</organism>
<dbReference type="RefSeq" id="WP_191741785.1">
    <property type="nucleotide sequence ID" value="NZ_JACSQB010000182.1"/>
</dbReference>
<dbReference type="EMBL" id="JACSQB010000182">
    <property type="protein sequence ID" value="MBD8048857.1"/>
    <property type="molecule type" value="Genomic_DNA"/>
</dbReference>
<sequence>MKNSKRYLDKINKHILELDNEKESLEIKIEKEKGLIDEKEQFYKKLKERGEELKRKYEVLKRFLINKGLIFEVENKHNLVQWENLYLERTSSNYVIKNRRGDTIKFMEEGVNEIFDEILSSNISISILVIRENEKTVTLQLRFIKNE</sequence>
<accession>A0ABR8YX49</accession>
<dbReference type="Proteomes" id="UP000627166">
    <property type="component" value="Unassembled WGS sequence"/>
</dbReference>
<keyword evidence="3" id="KW-1185">Reference proteome</keyword>
<comment type="caution">
    <text evidence="2">The sequence shown here is derived from an EMBL/GenBank/DDBJ whole genome shotgun (WGS) entry which is preliminary data.</text>
</comment>
<keyword evidence="1" id="KW-0175">Coiled coil</keyword>
<proteinExistence type="predicted"/>
<feature type="coiled-coil region" evidence="1">
    <location>
        <begin position="8"/>
        <end position="63"/>
    </location>
</feature>
<evidence type="ECO:0000313" key="2">
    <source>
        <dbReference type="EMBL" id="MBD8048857.1"/>
    </source>
</evidence>
<gene>
    <name evidence="2" type="ORF">H9637_17815</name>
</gene>
<protein>
    <submittedName>
        <fullName evidence="2">Uncharacterized protein</fullName>
    </submittedName>
</protein>
<evidence type="ECO:0000256" key="1">
    <source>
        <dbReference type="SAM" id="Coils"/>
    </source>
</evidence>
<evidence type="ECO:0000313" key="3">
    <source>
        <dbReference type="Proteomes" id="UP000627166"/>
    </source>
</evidence>
<reference evidence="2 3" key="1">
    <citation type="submission" date="2020-08" db="EMBL/GenBank/DDBJ databases">
        <title>A Genomic Blueprint of the Chicken Gut Microbiome.</title>
        <authorList>
            <person name="Gilroy R."/>
            <person name="Ravi A."/>
            <person name="Getino M."/>
            <person name="Pursley I."/>
            <person name="Horton D.L."/>
            <person name="Alikhan N.-F."/>
            <person name="Baker D."/>
            <person name="Gharbi K."/>
            <person name="Hall N."/>
            <person name="Watson M."/>
            <person name="Adriaenssens E.M."/>
            <person name="Foster-Nyarko E."/>
            <person name="Jarju S."/>
            <person name="Secka A."/>
            <person name="Antonio M."/>
            <person name="Oren A."/>
            <person name="Chaudhuri R."/>
            <person name="La Ragione R.M."/>
            <person name="Hildebrand F."/>
            <person name="Pallen M.J."/>
        </authorList>
    </citation>
    <scope>NUCLEOTIDE SEQUENCE [LARGE SCALE GENOMIC DNA]</scope>
    <source>
        <strain evidence="2 3">N37</strain>
    </source>
</reference>